<protein>
    <submittedName>
        <fullName evidence="2">Uncharacterized protein</fullName>
    </submittedName>
</protein>
<keyword evidence="1" id="KW-0472">Membrane</keyword>
<keyword evidence="1" id="KW-0812">Transmembrane</keyword>
<evidence type="ECO:0000256" key="1">
    <source>
        <dbReference type="SAM" id="Phobius"/>
    </source>
</evidence>
<dbReference type="Proteomes" id="UP001066276">
    <property type="component" value="Chromosome 11"/>
</dbReference>
<sequence length="214" mass="23033">MRPGSTAPAIACSLRRLPQRGDLRSPPLLLRRSSSPLPGRGLRLASAQPGPVSSVALSLPAMAFLWGIRPWPNTPAAAILLTSSSGSRIGGIGPDSARNLLLLSAMLTAHHSRRGAPPQPFRARPGPMSGCAPLTGTLMEGPRPRAPWRASPLQAVVRAGRSISLQRSFSPVSTLLHGRPVSLVVRMRCRYFYWSFIGALLFLVYSEGQLFHTF</sequence>
<evidence type="ECO:0000313" key="2">
    <source>
        <dbReference type="EMBL" id="KAJ1090122.1"/>
    </source>
</evidence>
<accession>A0AAV7LIC7</accession>
<dbReference type="AlphaFoldDB" id="A0AAV7LIC7"/>
<name>A0AAV7LIC7_PLEWA</name>
<keyword evidence="3" id="KW-1185">Reference proteome</keyword>
<reference evidence="2" key="1">
    <citation type="journal article" date="2022" name="bioRxiv">
        <title>Sequencing and chromosome-scale assembly of the giantPleurodeles waltlgenome.</title>
        <authorList>
            <person name="Brown T."/>
            <person name="Elewa A."/>
            <person name="Iarovenko S."/>
            <person name="Subramanian E."/>
            <person name="Araus A.J."/>
            <person name="Petzold A."/>
            <person name="Susuki M."/>
            <person name="Suzuki K.-i.T."/>
            <person name="Hayashi T."/>
            <person name="Toyoda A."/>
            <person name="Oliveira C."/>
            <person name="Osipova E."/>
            <person name="Leigh N.D."/>
            <person name="Simon A."/>
            <person name="Yun M.H."/>
        </authorList>
    </citation>
    <scope>NUCLEOTIDE SEQUENCE</scope>
    <source>
        <strain evidence="2">20211129_DDA</strain>
        <tissue evidence="2">Liver</tissue>
    </source>
</reference>
<comment type="caution">
    <text evidence="2">The sequence shown here is derived from an EMBL/GenBank/DDBJ whole genome shotgun (WGS) entry which is preliminary data.</text>
</comment>
<feature type="transmembrane region" description="Helical" evidence="1">
    <location>
        <begin position="191"/>
        <end position="211"/>
    </location>
</feature>
<proteinExistence type="predicted"/>
<organism evidence="2 3">
    <name type="scientific">Pleurodeles waltl</name>
    <name type="common">Iberian ribbed newt</name>
    <dbReference type="NCBI Taxonomy" id="8319"/>
    <lineage>
        <taxon>Eukaryota</taxon>
        <taxon>Metazoa</taxon>
        <taxon>Chordata</taxon>
        <taxon>Craniata</taxon>
        <taxon>Vertebrata</taxon>
        <taxon>Euteleostomi</taxon>
        <taxon>Amphibia</taxon>
        <taxon>Batrachia</taxon>
        <taxon>Caudata</taxon>
        <taxon>Salamandroidea</taxon>
        <taxon>Salamandridae</taxon>
        <taxon>Pleurodelinae</taxon>
        <taxon>Pleurodeles</taxon>
    </lineage>
</organism>
<gene>
    <name evidence="2" type="ORF">NDU88_003259</name>
</gene>
<dbReference type="EMBL" id="JANPWB010000015">
    <property type="protein sequence ID" value="KAJ1090122.1"/>
    <property type="molecule type" value="Genomic_DNA"/>
</dbReference>
<evidence type="ECO:0000313" key="3">
    <source>
        <dbReference type="Proteomes" id="UP001066276"/>
    </source>
</evidence>
<keyword evidence="1" id="KW-1133">Transmembrane helix</keyword>